<dbReference type="HOGENOM" id="CLU_051552_0_0_1"/>
<dbReference type="Pfam" id="PF12243">
    <property type="entry name" value="CTK3"/>
    <property type="match status" value="1"/>
</dbReference>
<dbReference type="EMBL" id="KN847524">
    <property type="protein sequence ID" value="KIV90215.1"/>
    <property type="molecule type" value="Genomic_DNA"/>
</dbReference>
<dbReference type="RefSeq" id="XP_016221789.1">
    <property type="nucleotide sequence ID" value="XM_016372457.1"/>
</dbReference>
<name>A0A0D1WMG5_EXOME</name>
<dbReference type="Pfam" id="PF12350">
    <property type="entry name" value="CTK3_C"/>
    <property type="match status" value="1"/>
</dbReference>
<dbReference type="PANTHER" id="PTHR28291:SF1">
    <property type="entry name" value="CTD KINASE SUBUNIT GAMMA"/>
    <property type="match status" value="1"/>
</dbReference>
<proteinExistence type="predicted"/>
<dbReference type="GO" id="GO:0070692">
    <property type="term" value="C:CTDK-1 complex"/>
    <property type="evidence" value="ECO:0007669"/>
    <property type="project" value="InterPro"/>
</dbReference>
<dbReference type="OMA" id="AREGMWA"/>
<keyword evidence="4" id="KW-1185">Reference proteome</keyword>
<dbReference type="InterPro" id="IPR024638">
    <property type="entry name" value="Ctk3_N"/>
</dbReference>
<dbReference type="InterPro" id="IPR024637">
    <property type="entry name" value="Ctk3_C"/>
</dbReference>
<feature type="region of interest" description="Disordered" evidence="1">
    <location>
        <begin position="176"/>
        <end position="202"/>
    </location>
</feature>
<dbReference type="VEuPathDB" id="FungiDB:PV10_07544"/>
<feature type="compositionally biased region" description="Polar residues" evidence="1">
    <location>
        <begin position="182"/>
        <end position="201"/>
    </location>
</feature>
<evidence type="ECO:0000313" key="3">
    <source>
        <dbReference type="EMBL" id="KIV90215.1"/>
    </source>
</evidence>
<dbReference type="GO" id="GO:0032786">
    <property type="term" value="P:positive regulation of DNA-templated transcription, elongation"/>
    <property type="evidence" value="ECO:0007669"/>
    <property type="project" value="InterPro"/>
</dbReference>
<dbReference type="InterPro" id="IPR042326">
    <property type="entry name" value="Ctk3"/>
</dbReference>
<dbReference type="GO" id="GO:0045943">
    <property type="term" value="P:positive regulation of transcription by RNA polymerase I"/>
    <property type="evidence" value="ECO:0007669"/>
    <property type="project" value="TreeGrafter"/>
</dbReference>
<dbReference type="Gene3D" id="1.25.40.90">
    <property type="match status" value="1"/>
</dbReference>
<reference evidence="3 4" key="1">
    <citation type="submission" date="2015-01" db="EMBL/GenBank/DDBJ databases">
        <title>The Genome Sequence of Exophiala mesophila CBS40295.</title>
        <authorList>
            <consortium name="The Broad Institute Genomics Platform"/>
            <person name="Cuomo C."/>
            <person name="de Hoog S."/>
            <person name="Gorbushina A."/>
            <person name="Stielow B."/>
            <person name="Teixiera M."/>
            <person name="Abouelleil A."/>
            <person name="Chapman S.B."/>
            <person name="Priest M."/>
            <person name="Young S.K."/>
            <person name="Wortman J."/>
            <person name="Nusbaum C."/>
            <person name="Birren B."/>
        </authorList>
    </citation>
    <scope>NUCLEOTIDE SEQUENCE [LARGE SCALE GENOMIC DNA]</scope>
    <source>
        <strain evidence="3 4">CBS 40295</strain>
    </source>
</reference>
<evidence type="ECO:0000313" key="4">
    <source>
        <dbReference type="Proteomes" id="UP000054302"/>
    </source>
</evidence>
<gene>
    <name evidence="3" type="ORF">PV10_07544</name>
</gene>
<evidence type="ECO:0000256" key="1">
    <source>
        <dbReference type="SAM" id="MobiDB-lite"/>
    </source>
</evidence>
<evidence type="ECO:0000259" key="2">
    <source>
        <dbReference type="PROSITE" id="PS51391"/>
    </source>
</evidence>
<dbReference type="Proteomes" id="UP000054302">
    <property type="component" value="Unassembled WGS sequence"/>
</dbReference>
<organism evidence="3 4">
    <name type="scientific">Exophiala mesophila</name>
    <name type="common">Black yeast-like fungus</name>
    <dbReference type="NCBI Taxonomy" id="212818"/>
    <lineage>
        <taxon>Eukaryota</taxon>
        <taxon>Fungi</taxon>
        <taxon>Dikarya</taxon>
        <taxon>Ascomycota</taxon>
        <taxon>Pezizomycotina</taxon>
        <taxon>Eurotiomycetes</taxon>
        <taxon>Chaetothyriomycetidae</taxon>
        <taxon>Chaetothyriales</taxon>
        <taxon>Herpotrichiellaceae</taxon>
        <taxon>Exophiala</taxon>
    </lineage>
</organism>
<dbReference type="OrthoDB" id="21266at2759"/>
<dbReference type="PANTHER" id="PTHR28291">
    <property type="entry name" value="CTD KINASE SUBUNIT GAMMA"/>
    <property type="match status" value="1"/>
</dbReference>
<sequence>MADPFEVRLRFTNLLTHLSASTTASQKAAHYAMKHRDMDEDLHSCILENLERGHNMNNRANIMYFLEHHADVNLKEGGHKDYVDMVRRDITRIVEAVAQSGANVKVVRRVVSGMGEKGVLESDVVTGIENTLKTKEEAMGRLLEDGDGKGMETGDAMDEAESSTALQTSAAIVAADGAPESNRVTPKTVGSHSVRQASSVSKVDKRAIEQRIEEDRERNKRLRESMWAVVGDDDQELEKMWDEGSTLGQDEHVIAEEEAEEREQFVRYRRALLSR</sequence>
<dbReference type="STRING" id="212818.A0A0D1WMG5"/>
<dbReference type="AlphaFoldDB" id="A0A0D1WMG5"/>
<protein>
    <recommendedName>
        <fullName evidence="2">CID domain-containing protein</fullName>
    </recommendedName>
</protein>
<dbReference type="InterPro" id="IPR008942">
    <property type="entry name" value="ENTH_VHS"/>
</dbReference>
<accession>A0A0D1WMG5</accession>
<dbReference type="PROSITE" id="PS51391">
    <property type="entry name" value="CID"/>
    <property type="match status" value="1"/>
</dbReference>
<dbReference type="GeneID" id="27325389"/>
<dbReference type="InterPro" id="IPR006569">
    <property type="entry name" value="CID_dom"/>
</dbReference>
<feature type="domain" description="CID" evidence="2">
    <location>
        <begin position="3"/>
        <end position="136"/>
    </location>
</feature>